<keyword evidence="5" id="KW-0408">Iron</keyword>
<accession>A0A0F8ZDP1</accession>
<gene>
    <name evidence="9" type="ORF">LCGC14_3047230</name>
</gene>
<dbReference type="AlphaFoldDB" id="A0A0F8ZDP1"/>
<feature type="domain" description="MTTase N-terminal" evidence="7">
    <location>
        <begin position="4"/>
        <end position="119"/>
    </location>
</feature>
<dbReference type="Gene3D" id="3.40.50.12160">
    <property type="entry name" value="Methylthiotransferase, N-terminal domain"/>
    <property type="match status" value="1"/>
</dbReference>
<feature type="domain" description="Radical SAM core" evidence="8">
    <location>
        <begin position="155"/>
        <end position="260"/>
    </location>
</feature>
<dbReference type="SFLD" id="SFLDS00029">
    <property type="entry name" value="Radical_SAM"/>
    <property type="match status" value="1"/>
</dbReference>
<evidence type="ECO:0000313" key="9">
    <source>
        <dbReference type="EMBL" id="KKK58161.1"/>
    </source>
</evidence>
<dbReference type="PROSITE" id="PS51918">
    <property type="entry name" value="RADICAL_SAM"/>
    <property type="match status" value="1"/>
</dbReference>
<keyword evidence="3" id="KW-0949">S-adenosyl-L-methionine</keyword>
<dbReference type="PROSITE" id="PS01278">
    <property type="entry name" value="MTTASE_RADICAL"/>
    <property type="match status" value="1"/>
</dbReference>
<dbReference type="Pfam" id="PF04055">
    <property type="entry name" value="Radical_SAM"/>
    <property type="match status" value="1"/>
</dbReference>
<dbReference type="InterPro" id="IPR038135">
    <property type="entry name" value="Methylthiotransferase_N_sf"/>
</dbReference>
<evidence type="ECO:0000259" key="7">
    <source>
        <dbReference type="PROSITE" id="PS51449"/>
    </source>
</evidence>
<keyword evidence="6" id="KW-0411">Iron-sulfur</keyword>
<organism evidence="9">
    <name type="scientific">marine sediment metagenome</name>
    <dbReference type="NCBI Taxonomy" id="412755"/>
    <lineage>
        <taxon>unclassified sequences</taxon>
        <taxon>metagenomes</taxon>
        <taxon>ecological metagenomes</taxon>
    </lineage>
</organism>
<evidence type="ECO:0000256" key="4">
    <source>
        <dbReference type="ARBA" id="ARBA00022723"/>
    </source>
</evidence>
<dbReference type="PANTHER" id="PTHR43020">
    <property type="entry name" value="CDK5 REGULATORY SUBUNIT-ASSOCIATED PROTEIN 1"/>
    <property type="match status" value="1"/>
</dbReference>
<keyword evidence="4" id="KW-0479">Metal-binding</keyword>
<keyword evidence="2" id="KW-0004">4Fe-4S</keyword>
<reference evidence="9" key="1">
    <citation type="journal article" date="2015" name="Nature">
        <title>Complex archaea that bridge the gap between prokaryotes and eukaryotes.</title>
        <authorList>
            <person name="Spang A."/>
            <person name="Saw J.H."/>
            <person name="Jorgensen S.L."/>
            <person name="Zaremba-Niedzwiedzka K."/>
            <person name="Martijn J."/>
            <person name="Lind A.E."/>
            <person name="van Eijk R."/>
            <person name="Schleper C."/>
            <person name="Guy L."/>
            <person name="Ettema T.J."/>
        </authorList>
    </citation>
    <scope>NUCLEOTIDE SEQUENCE</scope>
</reference>
<evidence type="ECO:0000256" key="1">
    <source>
        <dbReference type="ARBA" id="ARBA00001966"/>
    </source>
</evidence>
<dbReference type="PANTHER" id="PTHR43020:SF2">
    <property type="entry name" value="MITOCHONDRIAL TRNA METHYLTHIOTRANSFERASE CDK5RAP1"/>
    <property type="match status" value="1"/>
</dbReference>
<evidence type="ECO:0000259" key="8">
    <source>
        <dbReference type="PROSITE" id="PS51918"/>
    </source>
</evidence>
<dbReference type="FunFam" id="3.40.50.12160:FF:000003">
    <property type="entry name" value="CDK5 regulatory subunit-associated protein 1"/>
    <property type="match status" value="1"/>
</dbReference>
<dbReference type="PROSITE" id="PS51449">
    <property type="entry name" value="MTTASE_N"/>
    <property type="match status" value="1"/>
</dbReference>
<dbReference type="Pfam" id="PF00919">
    <property type="entry name" value="UPF0004"/>
    <property type="match status" value="1"/>
</dbReference>
<dbReference type="GO" id="GO:0005829">
    <property type="term" value="C:cytosol"/>
    <property type="evidence" value="ECO:0007669"/>
    <property type="project" value="TreeGrafter"/>
</dbReference>
<dbReference type="GO" id="GO:0035597">
    <property type="term" value="F:tRNA-2-methylthio-N(6)-dimethylallyladenosine(37) synthase activity"/>
    <property type="evidence" value="ECO:0007669"/>
    <property type="project" value="TreeGrafter"/>
</dbReference>
<evidence type="ECO:0000256" key="5">
    <source>
        <dbReference type="ARBA" id="ARBA00023004"/>
    </source>
</evidence>
<dbReference type="GO" id="GO:0046872">
    <property type="term" value="F:metal ion binding"/>
    <property type="evidence" value="ECO:0007669"/>
    <property type="project" value="UniProtKB-KW"/>
</dbReference>
<evidence type="ECO:0000256" key="2">
    <source>
        <dbReference type="ARBA" id="ARBA00022485"/>
    </source>
</evidence>
<sequence>MNDKRLHIKSFGCQMNKLDSSLVTNALKASGFTLVERSEDADVVLINTCSVREHAEQKVYSHLGHLKHIKQSRPGLVVGVIGCMAQRLGGELLEHEAVDIVCGPAQISNISELVQKAISEKVPMVSVTEKIRAKADKTVSDKLDDFELAYDTDENYIKSQAFVRVMRGCNKFCTYCVVPYVRGPEISRPPKAILEQIKRLTDKGVTQITLLGQTVNSYEYTAGDKTYRLGDLLGAVSEIEAVKWLRFITSHPGKFDEDIL</sequence>
<evidence type="ECO:0000256" key="3">
    <source>
        <dbReference type="ARBA" id="ARBA00022691"/>
    </source>
</evidence>
<dbReference type="GO" id="GO:0051539">
    <property type="term" value="F:4 iron, 4 sulfur cluster binding"/>
    <property type="evidence" value="ECO:0007669"/>
    <property type="project" value="UniProtKB-KW"/>
</dbReference>
<dbReference type="InterPro" id="IPR007197">
    <property type="entry name" value="rSAM"/>
</dbReference>
<name>A0A0F8ZDP1_9ZZZZ</name>
<dbReference type="SUPFAM" id="SSF102114">
    <property type="entry name" value="Radical SAM enzymes"/>
    <property type="match status" value="1"/>
</dbReference>
<feature type="non-terminal residue" evidence="9">
    <location>
        <position position="260"/>
    </location>
</feature>
<dbReference type="Gene3D" id="3.30.750.210">
    <property type="match status" value="1"/>
</dbReference>
<comment type="cofactor">
    <cofactor evidence="1">
        <name>[4Fe-4S] cluster</name>
        <dbReference type="ChEBI" id="CHEBI:49883"/>
    </cofactor>
</comment>
<evidence type="ECO:0000256" key="6">
    <source>
        <dbReference type="ARBA" id="ARBA00023014"/>
    </source>
</evidence>
<comment type="caution">
    <text evidence="9">The sequence shown here is derived from an EMBL/GenBank/DDBJ whole genome shotgun (WGS) entry which is preliminary data.</text>
</comment>
<proteinExistence type="predicted"/>
<protein>
    <submittedName>
        <fullName evidence="9">Uncharacterized protein</fullName>
    </submittedName>
</protein>
<dbReference type="InterPro" id="IPR020612">
    <property type="entry name" value="Methylthiotransferase_CS"/>
</dbReference>
<dbReference type="SFLD" id="SFLDG01082">
    <property type="entry name" value="B12-binding_domain_containing"/>
    <property type="match status" value="1"/>
</dbReference>
<dbReference type="InterPro" id="IPR058240">
    <property type="entry name" value="rSAM_sf"/>
</dbReference>
<dbReference type="InterPro" id="IPR013848">
    <property type="entry name" value="Methylthiotransferase_N"/>
</dbReference>
<dbReference type="EMBL" id="LAZR01064117">
    <property type="protein sequence ID" value="KKK58161.1"/>
    <property type="molecule type" value="Genomic_DNA"/>
</dbReference>